<keyword evidence="2" id="KW-1185">Reference proteome</keyword>
<evidence type="ECO:0000313" key="2">
    <source>
        <dbReference type="Proteomes" id="UP000027604"/>
    </source>
</evidence>
<dbReference type="GO" id="GO:0006313">
    <property type="term" value="P:DNA transposition"/>
    <property type="evidence" value="ECO:0007669"/>
    <property type="project" value="InterPro"/>
</dbReference>
<sequence>MDTDAKTGNRKGRLNYPADFKRRLATEACKPGISVSKLARQHTINANMLFKWRRELRAVLFEPTTPALLPVLVKRAAAPAPARHKAAPGGMIEIVIGEAVVRIHAEVDAALLKLVLQSLRS</sequence>
<dbReference type="KEGG" id="jag:GJA_5483"/>
<accession>W0VB99</accession>
<gene>
    <name evidence="1" type="ORF">GJA_5483</name>
</gene>
<reference evidence="1 2" key="1">
    <citation type="journal article" date="2015" name="Genome Announc.">
        <title>Genome Sequence of Mushroom Soft-Rot Pathogen Janthinobacterium agaricidamnosum.</title>
        <authorList>
            <person name="Graupner K."/>
            <person name="Lackner G."/>
            <person name="Hertweck C."/>
        </authorList>
    </citation>
    <scope>NUCLEOTIDE SEQUENCE [LARGE SCALE GENOMIC DNA]</scope>
    <source>
        <strain evidence="2">NBRC 102515 / DSM 9628</strain>
    </source>
</reference>
<dbReference type="InterPro" id="IPR002514">
    <property type="entry name" value="Transposase_8"/>
</dbReference>
<name>W0VB99_9BURK</name>
<dbReference type="GO" id="GO:0003677">
    <property type="term" value="F:DNA binding"/>
    <property type="evidence" value="ECO:0007669"/>
    <property type="project" value="InterPro"/>
</dbReference>
<organism evidence="1 2">
    <name type="scientific">Janthinobacterium agaricidamnosum NBRC 102515 = DSM 9628</name>
    <dbReference type="NCBI Taxonomy" id="1349767"/>
    <lineage>
        <taxon>Bacteria</taxon>
        <taxon>Pseudomonadati</taxon>
        <taxon>Pseudomonadota</taxon>
        <taxon>Betaproteobacteria</taxon>
        <taxon>Burkholderiales</taxon>
        <taxon>Oxalobacteraceae</taxon>
        <taxon>Janthinobacterium</taxon>
    </lineage>
</organism>
<dbReference type="NCBIfam" id="NF047595">
    <property type="entry name" value="IS66_ISRel24_TnpA"/>
    <property type="match status" value="1"/>
</dbReference>
<dbReference type="HOGENOM" id="CLU_113764_2_1_4"/>
<dbReference type="InterPro" id="IPR009057">
    <property type="entry name" value="Homeodomain-like_sf"/>
</dbReference>
<evidence type="ECO:0000313" key="1">
    <source>
        <dbReference type="EMBL" id="CDG86079.1"/>
    </source>
</evidence>
<dbReference type="EMBL" id="HG322949">
    <property type="protein sequence ID" value="CDG86079.1"/>
    <property type="molecule type" value="Genomic_DNA"/>
</dbReference>
<dbReference type="eggNOG" id="COG2963">
    <property type="taxonomic scope" value="Bacteria"/>
</dbReference>
<dbReference type="SUPFAM" id="SSF46689">
    <property type="entry name" value="Homeodomain-like"/>
    <property type="match status" value="1"/>
</dbReference>
<dbReference type="Pfam" id="PF01527">
    <property type="entry name" value="HTH_Tnp_1"/>
    <property type="match status" value="1"/>
</dbReference>
<dbReference type="AlphaFoldDB" id="W0VB99"/>
<protein>
    <submittedName>
        <fullName evidence="1">Transposase family protein</fullName>
    </submittedName>
</protein>
<dbReference type="STRING" id="1349767.GJA_5483"/>
<dbReference type="PANTHER" id="PTHR37936">
    <property type="entry name" value="TRANSPOSASE INSC FOR INSERTION ELEMENT IS2A-RELATED"/>
    <property type="match status" value="1"/>
</dbReference>
<dbReference type="Proteomes" id="UP000027604">
    <property type="component" value="Chromosome I"/>
</dbReference>
<proteinExistence type="predicted"/>
<dbReference type="GO" id="GO:0004803">
    <property type="term" value="F:transposase activity"/>
    <property type="evidence" value="ECO:0007669"/>
    <property type="project" value="InterPro"/>
</dbReference>
<dbReference type="PANTHER" id="PTHR37936:SF3">
    <property type="entry name" value="TRANSPOSASE INSC FOR INSERTION ELEMENT IS2A-RELATED"/>
    <property type="match status" value="1"/>
</dbReference>
<dbReference type="RefSeq" id="WP_051781323.1">
    <property type="nucleotide sequence ID" value="NZ_HG322949.1"/>
</dbReference>
<dbReference type="PATRIC" id="fig|1349767.4.peg.2130"/>